<evidence type="ECO:0000313" key="1">
    <source>
        <dbReference type="EMBL" id="JAD64810.1"/>
    </source>
</evidence>
<name>A0A0A9BUG1_ARUDO</name>
<sequence length="42" mass="4760">MKTGKELVLQHHICGLYIVVCSLYIDREHGWSFVNIVASVVT</sequence>
<reference evidence="1" key="1">
    <citation type="submission" date="2014-09" db="EMBL/GenBank/DDBJ databases">
        <authorList>
            <person name="Magalhaes I.L.F."/>
            <person name="Oliveira U."/>
            <person name="Santos F.R."/>
            <person name="Vidigal T.H.D.A."/>
            <person name="Brescovit A.D."/>
            <person name="Santos A.J."/>
        </authorList>
    </citation>
    <scope>NUCLEOTIDE SEQUENCE</scope>
    <source>
        <tissue evidence="1">Shoot tissue taken approximately 20 cm above the soil surface</tissue>
    </source>
</reference>
<reference evidence="1" key="2">
    <citation type="journal article" date="2015" name="Data Brief">
        <title>Shoot transcriptome of the giant reed, Arundo donax.</title>
        <authorList>
            <person name="Barrero R.A."/>
            <person name="Guerrero F.D."/>
            <person name="Moolhuijzen P."/>
            <person name="Goolsby J.A."/>
            <person name="Tidwell J."/>
            <person name="Bellgard S.E."/>
            <person name="Bellgard M.I."/>
        </authorList>
    </citation>
    <scope>NUCLEOTIDE SEQUENCE</scope>
    <source>
        <tissue evidence="1">Shoot tissue taken approximately 20 cm above the soil surface</tissue>
    </source>
</reference>
<accession>A0A0A9BUG1</accession>
<protein>
    <submittedName>
        <fullName evidence="1">Uncharacterized protein</fullName>
    </submittedName>
</protein>
<dbReference type="AlphaFoldDB" id="A0A0A9BUG1"/>
<proteinExistence type="predicted"/>
<dbReference type="EMBL" id="GBRH01233085">
    <property type="protein sequence ID" value="JAD64810.1"/>
    <property type="molecule type" value="Transcribed_RNA"/>
</dbReference>
<organism evidence="1">
    <name type="scientific">Arundo donax</name>
    <name type="common">Giant reed</name>
    <name type="synonym">Donax arundinaceus</name>
    <dbReference type="NCBI Taxonomy" id="35708"/>
    <lineage>
        <taxon>Eukaryota</taxon>
        <taxon>Viridiplantae</taxon>
        <taxon>Streptophyta</taxon>
        <taxon>Embryophyta</taxon>
        <taxon>Tracheophyta</taxon>
        <taxon>Spermatophyta</taxon>
        <taxon>Magnoliopsida</taxon>
        <taxon>Liliopsida</taxon>
        <taxon>Poales</taxon>
        <taxon>Poaceae</taxon>
        <taxon>PACMAD clade</taxon>
        <taxon>Arundinoideae</taxon>
        <taxon>Arundineae</taxon>
        <taxon>Arundo</taxon>
    </lineage>
</organism>